<feature type="transmembrane region" description="Helical" evidence="6">
    <location>
        <begin position="12"/>
        <end position="33"/>
    </location>
</feature>
<dbReference type="Pfam" id="PF08022">
    <property type="entry name" value="FAD_binding_8"/>
    <property type="match status" value="1"/>
</dbReference>
<sequence>MKDVAMSFISGGLWILSTGIVGFYIGIWCYTTTSKGFMLTLLVDESTKTKFLGDFVKAYILYSTPIIFLAISSTIYLAIKQSYPSKNHLKQFKHFLNLLWTRPLIVNKIVGIINGFDIMVILTTTFMVVWMFLNEYFGEVGENSPSLVKWVHAGITLGRVSIFPISLLFLPISRSSPIYRMMNIPFEQALRYHTWLGHLTMTILLGHASIFVGVFAYKQQILIKELSLPNTEVSVLAGLIAFIAGLLMWTSALSYIRRKHFNLFYYVHQLYWIFFAFFVYHVGVKHAGYSMGSIFLYFVDRFFRFQQSRRKMSISNAKILSNGVVELKIPKSSNLKYNAISFLFINIPNISLLEWHPFSIASSSLDKSNNITIYIKPKGDWTQNLNTLIKKSINDVKFQGCSFATKFFMEGPYGHESNYFLRYDTLLLIGGGIGITPFLAIISDILHRYELEKEEDLPIHINLIWMVQTCKDMDILKQISPTSIFPNLHSSNLKIMVDIYVTKGELNHRQLEDSTLSIHNNSLSQEDHKAPLLVSTSTGDNLWMLSLIISTTIATIIIFGIFHQYVLNTKYFKFDLVISRWIQVSIFFIILILGIVGMGGIIVTFWNKHLDYKEKHKINIPIHEDIQSHSTMNGLFLSHCSFEEYDDIEMEPRTLLHNFYTLKHKGRPNFEEIFDLIKKQSSTKDIGVLASGPESLLVDVAKECQKHSSGHYVKTQVFNFHSVSFTL</sequence>
<evidence type="ECO:0000313" key="8">
    <source>
        <dbReference type="EMBL" id="KAG0567964.1"/>
    </source>
</evidence>
<feature type="transmembrane region" description="Helical" evidence="6">
    <location>
        <begin position="109"/>
        <end position="133"/>
    </location>
</feature>
<evidence type="ECO:0000259" key="7">
    <source>
        <dbReference type="PROSITE" id="PS51384"/>
    </source>
</evidence>
<dbReference type="GO" id="GO:0016491">
    <property type="term" value="F:oxidoreductase activity"/>
    <property type="evidence" value="ECO:0007669"/>
    <property type="project" value="UniProtKB-KW"/>
</dbReference>
<dbReference type="InterPro" id="IPR017938">
    <property type="entry name" value="Riboflavin_synthase-like_b-brl"/>
</dbReference>
<dbReference type="Pfam" id="PF01794">
    <property type="entry name" value="Ferric_reduct"/>
    <property type="match status" value="1"/>
</dbReference>
<gene>
    <name evidence="8" type="ORF">KC19_7G175600</name>
</gene>
<comment type="subcellular location">
    <subcellularLocation>
        <location evidence="1">Membrane</location>
        <topology evidence="1">Multi-pass membrane protein</topology>
    </subcellularLocation>
</comment>
<accession>A0A8T0HCC8</accession>
<proteinExistence type="predicted"/>
<keyword evidence="3 6" id="KW-1133">Transmembrane helix</keyword>
<evidence type="ECO:0000256" key="3">
    <source>
        <dbReference type="ARBA" id="ARBA00022989"/>
    </source>
</evidence>
<dbReference type="GO" id="GO:0005886">
    <property type="term" value="C:plasma membrane"/>
    <property type="evidence" value="ECO:0007669"/>
    <property type="project" value="TreeGrafter"/>
</dbReference>
<reference evidence="8" key="1">
    <citation type="submission" date="2020-06" db="EMBL/GenBank/DDBJ databases">
        <title>WGS assembly of Ceratodon purpureus strain R40.</title>
        <authorList>
            <person name="Carey S.B."/>
            <person name="Jenkins J."/>
            <person name="Shu S."/>
            <person name="Lovell J.T."/>
            <person name="Sreedasyam A."/>
            <person name="Maumus F."/>
            <person name="Tiley G.P."/>
            <person name="Fernandez-Pozo N."/>
            <person name="Barry K."/>
            <person name="Chen C."/>
            <person name="Wang M."/>
            <person name="Lipzen A."/>
            <person name="Daum C."/>
            <person name="Saski C.A."/>
            <person name="Payton A.C."/>
            <person name="Mcbreen J.C."/>
            <person name="Conrad R.E."/>
            <person name="Kollar L.M."/>
            <person name="Olsson S."/>
            <person name="Huttunen S."/>
            <person name="Landis J.B."/>
            <person name="Wickett N.J."/>
            <person name="Johnson M.G."/>
            <person name="Rensing S.A."/>
            <person name="Grimwood J."/>
            <person name="Schmutz J."/>
            <person name="Mcdaniel S.F."/>
        </authorList>
    </citation>
    <scope>NUCLEOTIDE SEQUENCE</scope>
    <source>
        <strain evidence="8">R40</strain>
    </source>
</reference>
<dbReference type="SUPFAM" id="SSF63380">
    <property type="entry name" value="Riboflavin synthase domain-like"/>
    <property type="match status" value="1"/>
</dbReference>
<dbReference type="EMBL" id="CM026428">
    <property type="protein sequence ID" value="KAG0567964.1"/>
    <property type="molecule type" value="Genomic_DNA"/>
</dbReference>
<keyword evidence="9" id="KW-1185">Reference proteome</keyword>
<organism evidence="8 9">
    <name type="scientific">Ceratodon purpureus</name>
    <name type="common">Fire moss</name>
    <name type="synonym">Dicranum purpureum</name>
    <dbReference type="NCBI Taxonomy" id="3225"/>
    <lineage>
        <taxon>Eukaryota</taxon>
        <taxon>Viridiplantae</taxon>
        <taxon>Streptophyta</taxon>
        <taxon>Embryophyta</taxon>
        <taxon>Bryophyta</taxon>
        <taxon>Bryophytina</taxon>
        <taxon>Bryopsida</taxon>
        <taxon>Dicranidae</taxon>
        <taxon>Pseudoditrichales</taxon>
        <taxon>Ditrichaceae</taxon>
        <taxon>Ceratodon</taxon>
    </lineage>
</organism>
<keyword evidence="4" id="KW-0560">Oxidoreductase</keyword>
<dbReference type="SFLD" id="SFLDG01168">
    <property type="entry name" value="Ferric_reductase_subgroup_(FRE"/>
    <property type="match status" value="1"/>
</dbReference>
<feature type="transmembrane region" description="Helical" evidence="6">
    <location>
        <begin position="286"/>
        <end position="303"/>
    </location>
</feature>
<feature type="transmembrane region" description="Helical" evidence="6">
    <location>
        <begin position="542"/>
        <end position="562"/>
    </location>
</feature>
<evidence type="ECO:0000256" key="1">
    <source>
        <dbReference type="ARBA" id="ARBA00004141"/>
    </source>
</evidence>
<dbReference type="InterPro" id="IPR039261">
    <property type="entry name" value="FNR_nucleotide-bd"/>
</dbReference>
<dbReference type="CDD" id="cd06186">
    <property type="entry name" value="NOX_Duox_like_FAD_NADP"/>
    <property type="match status" value="1"/>
</dbReference>
<evidence type="ECO:0000256" key="6">
    <source>
        <dbReference type="SAM" id="Phobius"/>
    </source>
</evidence>
<feature type="transmembrane region" description="Helical" evidence="6">
    <location>
        <begin position="153"/>
        <end position="173"/>
    </location>
</feature>
<name>A0A8T0HCC8_CERPU</name>
<evidence type="ECO:0000256" key="2">
    <source>
        <dbReference type="ARBA" id="ARBA00022692"/>
    </source>
</evidence>
<feature type="transmembrane region" description="Helical" evidence="6">
    <location>
        <begin position="582"/>
        <end position="606"/>
    </location>
</feature>
<dbReference type="InterPro" id="IPR013121">
    <property type="entry name" value="Fe_red_NAD-bd_6"/>
</dbReference>
<evidence type="ECO:0000256" key="4">
    <source>
        <dbReference type="ARBA" id="ARBA00023002"/>
    </source>
</evidence>
<dbReference type="Gene3D" id="3.40.50.80">
    <property type="entry name" value="Nucleotide-binding domain of ferredoxin-NADP reductase (FNR) module"/>
    <property type="match status" value="2"/>
</dbReference>
<feature type="transmembrane region" description="Helical" evidence="6">
    <location>
        <begin position="235"/>
        <end position="256"/>
    </location>
</feature>
<dbReference type="InterPro" id="IPR013130">
    <property type="entry name" value="Fe3_Rdtase_TM_dom"/>
</dbReference>
<dbReference type="PROSITE" id="PS51384">
    <property type="entry name" value="FAD_FR"/>
    <property type="match status" value="1"/>
</dbReference>
<comment type="caution">
    <text evidence="8">The sequence shown here is derived from an EMBL/GenBank/DDBJ whole genome shotgun (WGS) entry which is preliminary data.</text>
</comment>
<dbReference type="PANTHER" id="PTHR11972">
    <property type="entry name" value="NADPH OXIDASE"/>
    <property type="match status" value="1"/>
</dbReference>
<dbReference type="Pfam" id="PF08030">
    <property type="entry name" value="NAD_binding_6"/>
    <property type="match status" value="1"/>
</dbReference>
<feature type="domain" description="FAD-binding FR-type" evidence="7">
    <location>
        <begin position="307"/>
        <end position="419"/>
    </location>
</feature>
<feature type="transmembrane region" description="Helical" evidence="6">
    <location>
        <begin position="59"/>
        <end position="79"/>
    </location>
</feature>
<dbReference type="SUPFAM" id="SSF52343">
    <property type="entry name" value="Ferredoxin reductase-like, C-terminal NADP-linked domain"/>
    <property type="match status" value="1"/>
</dbReference>
<keyword evidence="2 6" id="KW-0812">Transmembrane</keyword>
<dbReference type="Proteomes" id="UP000822688">
    <property type="component" value="Chromosome 7"/>
</dbReference>
<dbReference type="InterPro" id="IPR013112">
    <property type="entry name" value="FAD-bd_8"/>
</dbReference>
<dbReference type="InterPro" id="IPR050369">
    <property type="entry name" value="RBOH/FRE"/>
</dbReference>
<feature type="transmembrane region" description="Helical" evidence="6">
    <location>
        <begin position="426"/>
        <end position="446"/>
    </location>
</feature>
<dbReference type="PANTHER" id="PTHR11972:SF194">
    <property type="entry name" value="FAD-BINDING FR-TYPE DOMAIN-CONTAINING PROTEIN"/>
    <property type="match status" value="1"/>
</dbReference>
<dbReference type="InterPro" id="IPR017927">
    <property type="entry name" value="FAD-bd_FR_type"/>
</dbReference>
<evidence type="ECO:0000313" key="9">
    <source>
        <dbReference type="Proteomes" id="UP000822688"/>
    </source>
</evidence>
<feature type="transmembrane region" description="Helical" evidence="6">
    <location>
        <begin position="263"/>
        <end position="280"/>
    </location>
</feature>
<protein>
    <recommendedName>
        <fullName evidence="7">FAD-binding FR-type domain-containing protein</fullName>
    </recommendedName>
</protein>
<dbReference type="Gene3D" id="2.40.30.10">
    <property type="entry name" value="Translation factors"/>
    <property type="match status" value="1"/>
</dbReference>
<evidence type="ECO:0000256" key="5">
    <source>
        <dbReference type="ARBA" id="ARBA00023136"/>
    </source>
</evidence>
<feature type="transmembrane region" description="Helical" evidence="6">
    <location>
        <begin position="194"/>
        <end position="215"/>
    </location>
</feature>
<dbReference type="SFLD" id="SFLDS00052">
    <property type="entry name" value="Ferric_Reductase_Domain"/>
    <property type="match status" value="1"/>
</dbReference>
<dbReference type="AlphaFoldDB" id="A0A8T0HCC8"/>
<keyword evidence="5 6" id="KW-0472">Membrane</keyword>